<feature type="non-terminal residue" evidence="1">
    <location>
        <position position="1"/>
    </location>
</feature>
<accession>A0A1E1W765</accession>
<dbReference type="EMBL" id="GDQN01008363">
    <property type="protein sequence ID" value="JAT82691.1"/>
    <property type="molecule type" value="Transcribed_RNA"/>
</dbReference>
<dbReference type="OrthoDB" id="10037534at2759"/>
<gene>
    <name evidence="1" type="ORF">g.19929</name>
</gene>
<reference evidence="1" key="1">
    <citation type="submission" date="2015-09" db="EMBL/GenBank/DDBJ databases">
        <title>De novo assembly of Pectinophora gossypiella (Pink Bollworm) gut transcriptome.</title>
        <authorList>
            <person name="Tassone E.E."/>
        </authorList>
    </citation>
    <scope>NUCLEOTIDE SEQUENCE</scope>
</reference>
<sequence length="100" mass="11484">RILLLDNNYLRLAQTFNSTNIILDSINDIIEKLAQKNTSSIENFRKDAYQVSVQPQFIIQISYPGFNNITGIAIINRNKSDNFTDMEIQPLYKNTTLDSV</sequence>
<name>A0A1E1W765_PECGO</name>
<protein>
    <submittedName>
        <fullName evidence="1">Uncharacterized protein</fullName>
    </submittedName>
</protein>
<feature type="non-terminal residue" evidence="1">
    <location>
        <position position="100"/>
    </location>
</feature>
<proteinExistence type="predicted"/>
<evidence type="ECO:0000313" key="1">
    <source>
        <dbReference type="EMBL" id="JAT82691.1"/>
    </source>
</evidence>
<organism evidence="1">
    <name type="scientific">Pectinophora gossypiella</name>
    <name type="common">Cotton pink bollworm</name>
    <name type="synonym">Depressaria gossypiella</name>
    <dbReference type="NCBI Taxonomy" id="13191"/>
    <lineage>
        <taxon>Eukaryota</taxon>
        <taxon>Metazoa</taxon>
        <taxon>Ecdysozoa</taxon>
        <taxon>Arthropoda</taxon>
        <taxon>Hexapoda</taxon>
        <taxon>Insecta</taxon>
        <taxon>Pterygota</taxon>
        <taxon>Neoptera</taxon>
        <taxon>Endopterygota</taxon>
        <taxon>Lepidoptera</taxon>
        <taxon>Glossata</taxon>
        <taxon>Ditrysia</taxon>
        <taxon>Gelechioidea</taxon>
        <taxon>Gelechiidae</taxon>
        <taxon>Apatetrinae</taxon>
        <taxon>Pectinophora</taxon>
    </lineage>
</organism>
<dbReference type="AlphaFoldDB" id="A0A1E1W765"/>